<sequence>MAPKSASVKGFYRQKKNTKFIASKKVSTKKSPTHDLLELKDSCNEDEEVLMQFDMNMAYGPCLGMSRRARWERALKLGLSPPQEIESILKRGKVGSECLWEGHV</sequence>
<dbReference type="GO" id="GO:0000731">
    <property type="term" value="P:DNA synthesis involved in DNA repair"/>
    <property type="evidence" value="ECO:0007669"/>
    <property type="project" value="InterPro"/>
</dbReference>
<protein>
    <recommendedName>
        <fullName evidence="3">DNA polymerase delta subunit 4</fullName>
    </recommendedName>
</protein>
<comment type="caution">
    <text evidence="1">The sequence shown here is derived from an EMBL/GenBank/DDBJ whole genome shotgun (WGS) entry which is preliminary data.</text>
</comment>
<dbReference type="PANTHER" id="PTHR14303:SF0">
    <property type="entry name" value="DNA POLYMERASE DELTA SUBUNIT 4"/>
    <property type="match status" value="1"/>
</dbReference>
<dbReference type="AlphaFoldDB" id="A0AAN7MFZ5"/>
<evidence type="ECO:0008006" key="3">
    <source>
        <dbReference type="Google" id="ProtNLM"/>
    </source>
</evidence>
<dbReference type="EMBL" id="JAXQNO010000005">
    <property type="protein sequence ID" value="KAK4798052.1"/>
    <property type="molecule type" value="Genomic_DNA"/>
</dbReference>
<keyword evidence="2" id="KW-1185">Reference proteome</keyword>
<dbReference type="Pfam" id="PF04081">
    <property type="entry name" value="DNA_pol_delta_4"/>
    <property type="match status" value="1"/>
</dbReference>
<name>A0AAN7MFZ5_TRANT</name>
<dbReference type="PANTHER" id="PTHR14303">
    <property type="entry name" value="DNA POLYMERASE DELTA SUBUNIT 4"/>
    <property type="match status" value="1"/>
</dbReference>
<dbReference type="InterPro" id="IPR007218">
    <property type="entry name" value="DNA_pol_delta_4"/>
</dbReference>
<proteinExistence type="predicted"/>
<gene>
    <name evidence="1" type="ORF">SAY86_030378</name>
</gene>
<dbReference type="GO" id="GO:0003887">
    <property type="term" value="F:DNA-directed DNA polymerase activity"/>
    <property type="evidence" value="ECO:0007669"/>
    <property type="project" value="TreeGrafter"/>
</dbReference>
<organism evidence="1 2">
    <name type="scientific">Trapa natans</name>
    <name type="common">Water chestnut</name>
    <dbReference type="NCBI Taxonomy" id="22666"/>
    <lineage>
        <taxon>Eukaryota</taxon>
        <taxon>Viridiplantae</taxon>
        <taxon>Streptophyta</taxon>
        <taxon>Embryophyta</taxon>
        <taxon>Tracheophyta</taxon>
        <taxon>Spermatophyta</taxon>
        <taxon>Magnoliopsida</taxon>
        <taxon>eudicotyledons</taxon>
        <taxon>Gunneridae</taxon>
        <taxon>Pentapetalae</taxon>
        <taxon>rosids</taxon>
        <taxon>malvids</taxon>
        <taxon>Myrtales</taxon>
        <taxon>Lythraceae</taxon>
        <taxon>Trapa</taxon>
    </lineage>
</organism>
<dbReference type="GO" id="GO:0006261">
    <property type="term" value="P:DNA-templated DNA replication"/>
    <property type="evidence" value="ECO:0007669"/>
    <property type="project" value="TreeGrafter"/>
</dbReference>
<evidence type="ECO:0000313" key="2">
    <source>
        <dbReference type="Proteomes" id="UP001346149"/>
    </source>
</evidence>
<dbReference type="Proteomes" id="UP001346149">
    <property type="component" value="Unassembled WGS sequence"/>
</dbReference>
<dbReference type="GO" id="GO:0043625">
    <property type="term" value="C:delta DNA polymerase complex"/>
    <property type="evidence" value="ECO:0007669"/>
    <property type="project" value="TreeGrafter"/>
</dbReference>
<accession>A0AAN7MFZ5</accession>
<evidence type="ECO:0000313" key="1">
    <source>
        <dbReference type="EMBL" id="KAK4798052.1"/>
    </source>
</evidence>
<reference evidence="1 2" key="1">
    <citation type="journal article" date="2023" name="Hortic Res">
        <title>Pangenome of water caltrop reveals structural variations and asymmetric subgenome divergence after allopolyploidization.</title>
        <authorList>
            <person name="Zhang X."/>
            <person name="Chen Y."/>
            <person name="Wang L."/>
            <person name="Yuan Y."/>
            <person name="Fang M."/>
            <person name="Shi L."/>
            <person name="Lu R."/>
            <person name="Comes H.P."/>
            <person name="Ma Y."/>
            <person name="Chen Y."/>
            <person name="Huang G."/>
            <person name="Zhou Y."/>
            <person name="Zheng Z."/>
            <person name="Qiu Y."/>
        </authorList>
    </citation>
    <scope>NUCLEOTIDE SEQUENCE [LARGE SCALE GENOMIC DNA]</scope>
    <source>
        <strain evidence="1">F231</strain>
    </source>
</reference>